<keyword evidence="1" id="KW-0472">Membrane</keyword>
<dbReference type="Proteomes" id="UP001454036">
    <property type="component" value="Unassembled WGS sequence"/>
</dbReference>
<keyword evidence="3" id="KW-1185">Reference proteome</keyword>
<gene>
    <name evidence="2" type="ORF">LIER_39143</name>
</gene>
<reference evidence="2 3" key="1">
    <citation type="submission" date="2024-01" db="EMBL/GenBank/DDBJ databases">
        <title>The complete chloroplast genome sequence of Lithospermum erythrorhizon: insights into the phylogenetic relationship among Boraginaceae species and the maternal lineages of purple gromwells.</title>
        <authorList>
            <person name="Okada T."/>
            <person name="Watanabe K."/>
        </authorList>
    </citation>
    <scope>NUCLEOTIDE SEQUENCE [LARGE SCALE GENOMIC DNA]</scope>
</reference>
<organism evidence="2 3">
    <name type="scientific">Lithospermum erythrorhizon</name>
    <name type="common">Purple gromwell</name>
    <name type="synonym">Lithospermum officinale var. erythrorhizon</name>
    <dbReference type="NCBI Taxonomy" id="34254"/>
    <lineage>
        <taxon>Eukaryota</taxon>
        <taxon>Viridiplantae</taxon>
        <taxon>Streptophyta</taxon>
        <taxon>Embryophyta</taxon>
        <taxon>Tracheophyta</taxon>
        <taxon>Spermatophyta</taxon>
        <taxon>Magnoliopsida</taxon>
        <taxon>eudicotyledons</taxon>
        <taxon>Gunneridae</taxon>
        <taxon>Pentapetalae</taxon>
        <taxon>asterids</taxon>
        <taxon>lamiids</taxon>
        <taxon>Boraginales</taxon>
        <taxon>Boraginaceae</taxon>
        <taxon>Boraginoideae</taxon>
        <taxon>Lithospermeae</taxon>
        <taxon>Lithospermum</taxon>
    </lineage>
</organism>
<keyword evidence="1" id="KW-1133">Transmembrane helix</keyword>
<comment type="caution">
    <text evidence="2">The sequence shown here is derived from an EMBL/GenBank/DDBJ whole genome shotgun (WGS) entry which is preliminary data.</text>
</comment>
<sequence>MPVSFYLLEHIICMAMVFTEFFNAARWFDPYFKDYRRHDKKGGRNWFDSICEMEFPSFLADHSISFYKDLVDRNVVRKYSVGEILSTNKIGSNSSAILVVAGIHAYSITWKCSHRSHISMDISDQSGQITPGAIEAVAESIL</sequence>
<keyword evidence="1" id="KW-0812">Transmembrane</keyword>
<accession>A0AAV3QCJ6</accession>
<dbReference type="AlphaFoldDB" id="A0AAV3QCJ6"/>
<feature type="transmembrane region" description="Helical" evidence="1">
    <location>
        <begin position="6"/>
        <end position="28"/>
    </location>
</feature>
<proteinExistence type="predicted"/>
<dbReference type="EMBL" id="BAABME010020638">
    <property type="protein sequence ID" value="GAA0160991.1"/>
    <property type="molecule type" value="Genomic_DNA"/>
</dbReference>
<evidence type="ECO:0000256" key="1">
    <source>
        <dbReference type="SAM" id="Phobius"/>
    </source>
</evidence>
<name>A0AAV3QCJ6_LITER</name>
<evidence type="ECO:0000313" key="3">
    <source>
        <dbReference type="Proteomes" id="UP001454036"/>
    </source>
</evidence>
<evidence type="ECO:0000313" key="2">
    <source>
        <dbReference type="EMBL" id="GAA0160991.1"/>
    </source>
</evidence>
<protein>
    <submittedName>
        <fullName evidence="2">Uncharacterized protein</fullName>
    </submittedName>
</protein>